<keyword evidence="7" id="KW-0443">Lipid metabolism</keyword>
<keyword evidence="5 16" id="KW-1133">Transmembrane helix</keyword>
<sequence>MNEVFSLAMRFDMLHFTSSPILNNKQLKRLGAHKYSCESNSILDAYFQPWWNYLTQCLPLWLAPNLITLAGLIVNILTSLILFWYSPDGISYVPRWASFLCALGIFIYQSLDAVDGKQARRTQSSSPLGELFDHGCDSISTVFVAIAACISVNMGEYPNWMFYQCFCAICLFYCAHWQTYVCGTLKFGKVDVTEAQVTIICMHMGTVLFGVEFWQYKLFYKFEMRYIIGLMTIVCCSITLRYMIEVILTCGAGKNGSTVADTSVLSPIIPLSLFMGPAIYLKVVSPHLYEQNPVIFILTFGLVAARTTNRLVVAHMSKSEMCYTDSSMLGPLALVLNCYFNNILPDRLLLYLSLIWSIYELIRFEKTVCLEICKFLNIELFRIKVLSVADNNKSKNNQNFNPNTKRILRSNKR</sequence>
<accession>A0A1S3DDZ2</accession>
<dbReference type="Proteomes" id="UP000079169">
    <property type="component" value="Unplaced"/>
</dbReference>
<organism evidence="17 18">
    <name type="scientific">Diaphorina citri</name>
    <name type="common">Asian citrus psyllid</name>
    <dbReference type="NCBI Taxonomy" id="121845"/>
    <lineage>
        <taxon>Eukaryota</taxon>
        <taxon>Metazoa</taxon>
        <taxon>Ecdysozoa</taxon>
        <taxon>Arthropoda</taxon>
        <taxon>Hexapoda</taxon>
        <taxon>Insecta</taxon>
        <taxon>Pterygota</taxon>
        <taxon>Neoptera</taxon>
        <taxon>Paraneoptera</taxon>
        <taxon>Hemiptera</taxon>
        <taxon>Sternorrhyncha</taxon>
        <taxon>Psylloidea</taxon>
        <taxon>Psyllidae</taxon>
        <taxon>Diaphorininae</taxon>
        <taxon>Diaphorina</taxon>
    </lineage>
</organism>
<dbReference type="KEGG" id="dci:103516543"/>
<dbReference type="GO" id="GO:0005794">
    <property type="term" value="C:Golgi apparatus"/>
    <property type="evidence" value="ECO:0007669"/>
    <property type="project" value="TreeGrafter"/>
</dbReference>
<dbReference type="PANTHER" id="PTHR10414">
    <property type="entry name" value="ETHANOLAMINEPHOSPHOTRANSFERASE"/>
    <property type="match status" value="1"/>
</dbReference>
<dbReference type="EC" id="2.7.8.2" evidence="13"/>
<evidence type="ECO:0000256" key="4">
    <source>
        <dbReference type="ARBA" id="ARBA00022692"/>
    </source>
</evidence>
<evidence type="ECO:0000256" key="2">
    <source>
        <dbReference type="ARBA" id="ARBA00010441"/>
    </source>
</evidence>
<evidence type="ECO:0000256" key="11">
    <source>
        <dbReference type="ARBA" id="ARBA00036890"/>
    </source>
</evidence>
<evidence type="ECO:0000256" key="7">
    <source>
        <dbReference type="ARBA" id="ARBA00023209"/>
    </source>
</evidence>
<keyword evidence="7" id="KW-0444">Lipid biosynthesis</keyword>
<dbReference type="STRING" id="121845.A0A1S3DDZ2"/>
<dbReference type="PIRSF" id="PIRSF015665">
    <property type="entry name" value="CHOPT"/>
    <property type="match status" value="1"/>
</dbReference>
<comment type="catalytic activity">
    <reaction evidence="10">
        <text>1,2-dioctanoyl-sn-glycerol + CDP-choline = 1,2-dioctanoyl-sn-glycero-3-phosphocholine + CMP + H(+)</text>
        <dbReference type="Rhea" id="RHEA:54232"/>
        <dbReference type="ChEBI" id="CHEBI:15378"/>
        <dbReference type="ChEBI" id="CHEBI:58779"/>
        <dbReference type="ChEBI" id="CHEBI:60377"/>
        <dbReference type="ChEBI" id="CHEBI:76979"/>
        <dbReference type="ChEBI" id="CHEBI:78228"/>
    </reaction>
    <physiologicalReaction direction="left-to-right" evidence="10">
        <dbReference type="Rhea" id="RHEA:54233"/>
    </physiologicalReaction>
</comment>
<evidence type="ECO:0000256" key="16">
    <source>
        <dbReference type="SAM" id="Phobius"/>
    </source>
</evidence>
<feature type="transmembrane region" description="Helical" evidence="16">
    <location>
        <begin position="160"/>
        <end position="180"/>
    </location>
</feature>
<dbReference type="GO" id="GO:0005789">
    <property type="term" value="C:endoplasmic reticulum membrane"/>
    <property type="evidence" value="ECO:0007669"/>
    <property type="project" value="TreeGrafter"/>
</dbReference>
<dbReference type="AlphaFoldDB" id="A0A1S3DDZ2"/>
<evidence type="ECO:0000256" key="5">
    <source>
        <dbReference type="ARBA" id="ARBA00022989"/>
    </source>
</evidence>
<evidence type="ECO:0000256" key="8">
    <source>
        <dbReference type="ARBA" id="ARBA00023264"/>
    </source>
</evidence>
<keyword evidence="6 16" id="KW-0472">Membrane</keyword>
<dbReference type="InterPro" id="IPR000462">
    <property type="entry name" value="CDP-OH_P_trans"/>
</dbReference>
<evidence type="ECO:0000313" key="18">
    <source>
        <dbReference type="RefSeq" id="XP_008479738.1"/>
    </source>
</evidence>
<evidence type="ECO:0000256" key="13">
    <source>
        <dbReference type="ARBA" id="ARBA00038987"/>
    </source>
</evidence>
<dbReference type="GO" id="GO:0004307">
    <property type="term" value="F:ethanolaminephosphotransferase activity"/>
    <property type="evidence" value="ECO:0007669"/>
    <property type="project" value="TreeGrafter"/>
</dbReference>
<name>A0A1S3DDZ2_DIACI</name>
<reference evidence="18" key="1">
    <citation type="submission" date="2025-08" db="UniProtKB">
        <authorList>
            <consortium name="RefSeq"/>
        </authorList>
    </citation>
    <scope>IDENTIFICATION</scope>
</reference>
<dbReference type="PROSITE" id="PS00379">
    <property type="entry name" value="CDP_ALCOHOL_P_TRANSF"/>
    <property type="match status" value="1"/>
</dbReference>
<dbReference type="Gene3D" id="1.20.120.1760">
    <property type="match status" value="1"/>
</dbReference>
<comment type="catalytic activity">
    <reaction evidence="9">
        <text>1-hexadecanoyl-2-(4Z,7Z,10Z,13Z,16Z,19Z-docosahexaenoyl)-sn-glycerol + CDP-choline = 1-hexadecanoyl-2-(4Z,7Z,10Z,13Z,16Z,19Z-docosahexaenoyl)-sn-glycero-3-phosphocholine + CMP + H(+)</text>
        <dbReference type="Rhea" id="RHEA:54332"/>
        <dbReference type="ChEBI" id="CHEBI:15378"/>
        <dbReference type="ChEBI" id="CHEBI:58779"/>
        <dbReference type="ChEBI" id="CHEBI:60377"/>
        <dbReference type="ChEBI" id="CHEBI:74963"/>
        <dbReference type="ChEBI" id="CHEBI:82949"/>
    </reaction>
    <physiologicalReaction direction="left-to-right" evidence="9">
        <dbReference type="Rhea" id="RHEA:54333"/>
    </physiologicalReaction>
</comment>
<evidence type="ECO:0000256" key="6">
    <source>
        <dbReference type="ARBA" id="ARBA00023136"/>
    </source>
</evidence>
<dbReference type="GO" id="GO:0006646">
    <property type="term" value="P:phosphatidylethanolamine biosynthetic process"/>
    <property type="evidence" value="ECO:0007669"/>
    <property type="project" value="TreeGrafter"/>
</dbReference>
<comment type="similarity">
    <text evidence="2 15">Belongs to the CDP-alcohol phosphatidyltransferase class-I family.</text>
</comment>
<dbReference type="PaxDb" id="121845-A0A1S3DDZ2"/>
<evidence type="ECO:0000256" key="14">
    <source>
        <dbReference type="ARBA" id="ARBA00048570"/>
    </source>
</evidence>
<feature type="transmembrane region" description="Helical" evidence="16">
    <location>
        <begin position="60"/>
        <end position="85"/>
    </location>
</feature>
<dbReference type="Pfam" id="PF01066">
    <property type="entry name" value="CDP-OH_P_transf"/>
    <property type="match status" value="1"/>
</dbReference>
<comment type="catalytic activity">
    <reaction evidence="14">
        <text>CDP-choline + a 1,2-diacyl-sn-glycerol = a 1,2-diacyl-sn-glycero-3-phosphocholine + CMP + H(+)</text>
        <dbReference type="Rhea" id="RHEA:32939"/>
        <dbReference type="ChEBI" id="CHEBI:15378"/>
        <dbReference type="ChEBI" id="CHEBI:17815"/>
        <dbReference type="ChEBI" id="CHEBI:57643"/>
        <dbReference type="ChEBI" id="CHEBI:58779"/>
        <dbReference type="ChEBI" id="CHEBI:60377"/>
        <dbReference type="EC" id="2.7.8.2"/>
    </reaction>
    <physiologicalReaction direction="left-to-right" evidence="14">
        <dbReference type="Rhea" id="RHEA:32940"/>
    </physiologicalReaction>
</comment>
<evidence type="ECO:0000313" key="17">
    <source>
        <dbReference type="Proteomes" id="UP000079169"/>
    </source>
</evidence>
<keyword evidence="8" id="KW-1208">Phospholipid metabolism</keyword>
<dbReference type="InterPro" id="IPR048254">
    <property type="entry name" value="CDP_ALCOHOL_P_TRANSF_CS"/>
</dbReference>
<evidence type="ECO:0000256" key="1">
    <source>
        <dbReference type="ARBA" id="ARBA00004141"/>
    </source>
</evidence>
<keyword evidence="17" id="KW-1185">Reference proteome</keyword>
<dbReference type="FunFam" id="1.20.120.1760:FF:000002">
    <property type="entry name" value="Choline/ethanolamine phosphotransferase 1"/>
    <property type="match status" value="1"/>
</dbReference>
<dbReference type="RefSeq" id="XP_008479738.1">
    <property type="nucleotide sequence ID" value="XM_008481516.3"/>
</dbReference>
<keyword evidence="3 15" id="KW-0808">Transferase</keyword>
<dbReference type="OMA" id="GMWMYST"/>
<evidence type="ECO:0000256" key="9">
    <source>
        <dbReference type="ARBA" id="ARBA00036100"/>
    </source>
</evidence>
<comment type="pathway">
    <text evidence="12">Phospholipid metabolism; phosphatidylcholine biosynthesis; phosphatidylcholine from phosphocholine: step 2/2.</text>
</comment>
<evidence type="ECO:0000256" key="10">
    <source>
        <dbReference type="ARBA" id="ARBA00036651"/>
    </source>
</evidence>
<protein>
    <recommendedName>
        <fullName evidence="13">diacylglycerol cholinephosphotransferase</fullName>
        <ecNumber evidence="13">2.7.8.2</ecNumber>
    </recommendedName>
</protein>
<evidence type="ECO:0000256" key="15">
    <source>
        <dbReference type="RuleBase" id="RU003750"/>
    </source>
</evidence>
<keyword evidence="7" id="KW-0594">Phospholipid biosynthesis</keyword>
<dbReference type="CTD" id="36496"/>
<comment type="catalytic activity">
    <reaction evidence="11">
        <text>1-hexadecanoyl-2-(9Z-octadecenoyl)-sn-glycerol + CDP-choline = 1-hexadecanoyl-2-(9Z-octadecenoyl)-sn-glycero-3-phosphocholine + CMP + H(+)</text>
        <dbReference type="Rhea" id="RHEA:54244"/>
        <dbReference type="ChEBI" id="CHEBI:15378"/>
        <dbReference type="ChEBI" id="CHEBI:58779"/>
        <dbReference type="ChEBI" id="CHEBI:60377"/>
        <dbReference type="ChEBI" id="CHEBI:73001"/>
        <dbReference type="ChEBI" id="CHEBI:75466"/>
    </reaction>
    <physiologicalReaction direction="left-to-right" evidence="11">
        <dbReference type="Rhea" id="RHEA:54245"/>
    </physiologicalReaction>
</comment>
<gene>
    <name evidence="18" type="primary">LOC103516543</name>
</gene>
<comment type="subcellular location">
    <subcellularLocation>
        <location evidence="1">Membrane</location>
        <topology evidence="1">Multi-pass membrane protein</topology>
    </subcellularLocation>
</comment>
<feature type="transmembrane region" description="Helical" evidence="16">
    <location>
        <begin position="92"/>
        <end position="111"/>
    </location>
</feature>
<feature type="transmembrane region" description="Helical" evidence="16">
    <location>
        <begin position="264"/>
        <end position="281"/>
    </location>
</feature>
<dbReference type="PANTHER" id="PTHR10414:SF37">
    <property type="entry name" value="BB IN A BOXCAR, ISOFORM C"/>
    <property type="match status" value="1"/>
</dbReference>
<dbReference type="GeneID" id="103516543"/>
<keyword evidence="4 16" id="KW-0812">Transmembrane</keyword>
<evidence type="ECO:0000256" key="12">
    <source>
        <dbReference type="ARBA" id="ARBA00037890"/>
    </source>
</evidence>
<feature type="transmembrane region" description="Helical" evidence="16">
    <location>
        <begin position="195"/>
        <end position="214"/>
    </location>
</feature>
<feature type="transmembrane region" description="Helical" evidence="16">
    <location>
        <begin position="226"/>
        <end position="244"/>
    </location>
</feature>
<dbReference type="InterPro" id="IPR014472">
    <property type="entry name" value="CHOPT"/>
</dbReference>
<dbReference type="GO" id="GO:0004142">
    <property type="term" value="F:diacylglycerol cholinephosphotransferase activity"/>
    <property type="evidence" value="ECO:0007669"/>
    <property type="project" value="UniProtKB-EC"/>
</dbReference>
<dbReference type="InterPro" id="IPR043130">
    <property type="entry name" value="CDP-OH_PTrfase_TM_dom"/>
</dbReference>
<evidence type="ECO:0000256" key="3">
    <source>
        <dbReference type="ARBA" id="ARBA00022679"/>
    </source>
</evidence>
<proteinExistence type="inferred from homology"/>